<dbReference type="KEGG" id="vcy:IX92_18940"/>
<evidence type="ECO:0000313" key="3">
    <source>
        <dbReference type="EMBL" id="KJY77086.1"/>
    </source>
</evidence>
<sequence length="117" mass="12970">MHKSISINRLKHALIATIQVDLSKKVLDEFRQELLDTIVMSSTVKGVLIDLSGVKTLDRQDMDSLMEIVSAVEVMGRICLFVGIRPGIAMALVNISYKTEQLNCVNNIDDGLAVLER</sequence>
<proteinExistence type="predicted"/>
<keyword evidence="5" id="KW-1185">Reference proteome</keyword>
<dbReference type="EMBL" id="JXXR01000002">
    <property type="protein sequence ID" value="KJY77086.1"/>
    <property type="molecule type" value="Genomic_DNA"/>
</dbReference>
<dbReference type="Proteomes" id="UP000576645">
    <property type="component" value="Unassembled WGS sequence"/>
</dbReference>
<gene>
    <name evidence="4" type="ORF">F0238_04130</name>
    <name evidence="2" type="ORF">IX92_18940</name>
    <name evidence="3" type="ORF">TW71_04485</name>
</gene>
<reference evidence="3" key="2">
    <citation type="journal article" date="2015" name="BMC Genomics">
        <title>Genome mining reveals unlocked bioactive potential of marine Gram-negative bacteria.</title>
        <authorList>
            <person name="Machado H."/>
            <person name="Sonnenschein E.C."/>
            <person name="Melchiorsen J."/>
            <person name="Gram L."/>
        </authorList>
    </citation>
    <scope>NUCLEOTIDE SEQUENCE</scope>
    <source>
        <strain evidence="3">S2052</strain>
    </source>
</reference>
<dbReference type="Proteomes" id="UP000030081">
    <property type="component" value="Chromosome 2"/>
</dbReference>
<dbReference type="OrthoDB" id="6877439at2"/>
<dbReference type="EMBL" id="CP009618">
    <property type="protein sequence ID" value="AIW21110.1"/>
    <property type="molecule type" value="Genomic_DNA"/>
</dbReference>
<dbReference type="Pfam" id="PF01740">
    <property type="entry name" value="STAS"/>
    <property type="match status" value="1"/>
</dbReference>
<dbReference type="STRING" id="190893.BA953_24005"/>
<feature type="domain" description="STAS" evidence="1">
    <location>
        <begin position="3"/>
        <end position="115"/>
    </location>
</feature>
<evidence type="ECO:0000313" key="6">
    <source>
        <dbReference type="Proteomes" id="UP000576645"/>
    </source>
</evidence>
<dbReference type="GeneID" id="93944634"/>
<dbReference type="RefSeq" id="WP_006961241.1">
    <property type="nucleotide sequence ID" value="NZ_CP009265.1"/>
</dbReference>
<reference evidence="4 6" key="3">
    <citation type="submission" date="2019-09" db="EMBL/GenBank/DDBJ databases">
        <title>Draft genome sequencing and comparative genomics of hatchery-associated Vibrios.</title>
        <authorList>
            <person name="Kehlet-Delgado H."/>
            <person name="Mueller R.S."/>
        </authorList>
    </citation>
    <scope>NUCLEOTIDE SEQUENCE [LARGE SCALE GENOMIC DNA]</scope>
    <source>
        <strain evidence="4 6">09-121-3</strain>
    </source>
</reference>
<protein>
    <submittedName>
        <fullName evidence="3">RsbS, negative regulator of sigma-B</fullName>
    </submittedName>
</protein>
<evidence type="ECO:0000313" key="2">
    <source>
        <dbReference type="EMBL" id="AIW21110.1"/>
    </source>
</evidence>
<dbReference type="PROSITE" id="PS50801">
    <property type="entry name" value="STAS"/>
    <property type="match status" value="1"/>
</dbReference>
<dbReference type="PANTHER" id="PTHR33745:SF1">
    <property type="entry name" value="RSBT ANTAGONIST PROTEIN RSBS"/>
    <property type="match status" value="1"/>
</dbReference>
<dbReference type="InterPro" id="IPR051932">
    <property type="entry name" value="Bact_StressResp_Reg"/>
</dbReference>
<evidence type="ECO:0000313" key="4">
    <source>
        <dbReference type="EMBL" id="NOJ21917.1"/>
    </source>
</evidence>
<dbReference type="InterPro" id="IPR002645">
    <property type="entry name" value="STAS_dom"/>
</dbReference>
<dbReference type="Gene3D" id="3.30.750.24">
    <property type="entry name" value="STAS domain"/>
    <property type="match status" value="1"/>
</dbReference>
<dbReference type="PANTHER" id="PTHR33745">
    <property type="entry name" value="RSBT ANTAGONIST PROTEIN RSBS-RELATED"/>
    <property type="match status" value="1"/>
</dbReference>
<reference evidence="2 5" key="1">
    <citation type="submission" date="2014-10" db="EMBL/GenBank/DDBJ databases">
        <title>The Complete Genome Sequence for the Shellfish Pathogen Vibrio coralliilyticus RE98 Isolated from a Shellfish Hatchery.</title>
        <authorList>
            <person name="Richards G.P."/>
            <person name="Bono J.L."/>
            <person name="Watson M.A."/>
            <person name="Needleman D.S."/>
        </authorList>
    </citation>
    <scope>NUCLEOTIDE SEQUENCE [LARGE SCALE GENOMIC DNA]</scope>
    <source>
        <strain evidence="2 5">RE98</strain>
    </source>
</reference>
<dbReference type="InterPro" id="IPR036513">
    <property type="entry name" value="STAS_dom_sf"/>
</dbReference>
<name>A0A097AY21_9VIBR</name>
<dbReference type="eggNOG" id="COG1366">
    <property type="taxonomic scope" value="Bacteria"/>
</dbReference>
<organism evidence="3">
    <name type="scientific">Vibrio coralliilyticus</name>
    <dbReference type="NCBI Taxonomy" id="190893"/>
    <lineage>
        <taxon>Bacteria</taxon>
        <taxon>Pseudomonadati</taxon>
        <taxon>Pseudomonadota</taxon>
        <taxon>Gammaproteobacteria</taxon>
        <taxon>Vibrionales</taxon>
        <taxon>Vibrionaceae</taxon>
        <taxon>Vibrio</taxon>
    </lineage>
</organism>
<evidence type="ECO:0000259" key="1">
    <source>
        <dbReference type="PROSITE" id="PS50801"/>
    </source>
</evidence>
<evidence type="ECO:0000313" key="5">
    <source>
        <dbReference type="Proteomes" id="UP000030081"/>
    </source>
</evidence>
<accession>A0A097AY21</accession>
<dbReference type="AlphaFoldDB" id="A0A097AY21"/>
<dbReference type="KEGG" id="vct:JV59_20095"/>
<dbReference type="EMBL" id="VTXP01000002">
    <property type="protein sequence ID" value="NOJ21917.1"/>
    <property type="molecule type" value="Genomic_DNA"/>
</dbReference>
<dbReference type="SUPFAM" id="SSF52091">
    <property type="entry name" value="SpoIIaa-like"/>
    <property type="match status" value="1"/>
</dbReference>